<evidence type="ECO:0000313" key="5">
    <source>
        <dbReference type="Proteomes" id="UP001164746"/>
    </source>
</evidence>
<feature type="domain" description="AMP-dependent synthetase/ligase" evidence="2">
    <location>
        <begin position="139"/>
        <end position="351"/>
    </location>
</feature>
<evidence type="ECO:0000259" key="3">
    <source>
        <dbReference type="Pfam" id="PF13570"/>
    </source>
</evidence>
<dbReference type="SUPFAM" id="SSF56801">
    <property type="entry name" value="Acetyl-CoA synthetase-like"/>
    <property type="match status" value="1"/>
</dbReference>
<dbReference type="EMBL" id="CP111023">
    <property type="protein sequence ID" value="WAR21968.1"/>
    <property type="molecule type" value="Genomic_DNA"/>
</dbReference>
<keyword evidence="5" id="KW-1185">Reference proteome</keyword>
<gene>
    <name evidence="4" type="ORF">MAR_015942</name>
</gene>
<dbReference type="InterPro" id="IPR042099">
    <property type="entry name" value="ANL_N_sf"/>
</dbReference>
<dbReference type="SMART" id="SM00564">
    <property type="entry name" value="PQQ"/>
    <property type="match status" value="4"/>
</dbReference>
<dbReference type="PANTHER" id="PTHR44394:SF1">
    <property type="entry name" value="BETA-ALANINE-ACTIVATING ENZYME"/>
    <property type="match status" value="1"/>
</dbReference>
<dbReference type="InterPro" id="IPR011047">
    <property type="entry name" value="Quinoprotein_ADH-like_sf"/>
</dbReference>
<accession>A0ABY7FMR4</accession>
<dbReference type="Pfam" id="PF13570">
    <property type="entry name" value="Beta-prop_ACSF4"/>
    <property type="match status" value="1"/>
</dbReference>
<dbReference type="SUPFAM" id="SSF50998">
    <property type="entry name" value="Quinoprotein alcohol dehydrogenase-like"/>
    <property type="match status" value="1"/>
</dbReference>
<dbReference type="Gene3D" id="3.40.50.12780">
    <property type="entry name" value="N-terminal domain of ligase-like"/>
    <property type="match status" value="1"/>
</dbReference>
<feature type="region of interest" description="Disordered" evidence="1">
    <location>
        <begin position="1"/>
        <end position="25"/>
    </location>
</feature>
<evidence type="ECO:0000256" key="1">
    <source>
        <dbReference type="SAM" id="MobiDB-lite"/>
    </source>
</evidence>
<protein>
    <submittedName>
        <fullName evidence="4">ACSF4-like protein</fullName>
    </submittedName>
</protein>
<dbReference type="Gene3D" id="2.130.10.10">
    <property type="entry name" value="YVTN repeat-like/Quinoprotein amine dehydrogenase"/>
    <property type="match status" value="2"/>
</dbReference>
<dbReference type="Gene3D" id="3.30.300.30">
    <property type="match status" value="1"/>
</dbReference>
<dbReference type="Proteomes" id="UP001164746">
    <property type="component" value="Chromosome 12"/>
</dbReference>
<dbReference type="PANTHER" id="PTHR44394">
    <property type="entry name" value="BETA-ALANINE-ACTIVATING ENZYME"/>
    <property type="match status" value="1"/>
</dbReference>
<dbReference type="InterPro" id="IPR002372">
    <property type="entry name" value="PQQ_rpt_dom"/>
</dbReference>
<dbReference type="InterPro" id="IPR018391">
    <property type="entry name" value="PQQ_b-propeller_rpt"/>
</dbReference>
<dbReference type="InterPro" id="IPR000873">
    <property type="entry name" value="AMP-dep_synth/lig_dom"/>
</dbReference>
<dbReference type="InterPro" id="IPR052091">
    <property type="entry name" value="Beta-ala_Activ/Resist"/>
</dbReference>
<proteinExistence type="predicted"/>
<sequence length="1084" mass="121870">MSSGMSPDNNSATVKNNQTEPNQKQVARTIGRSVLEVLCLLELKPKDPLQESRPMQDITLDSLVEETIAKHPDRRAVRFDDGQTQKQLSYDQLGAFAQKVGGGAFYNFNVEGFGYAVQVLKEIGARACLVHKEFEQVIHRHEADYAYCITTSGTTGKPKTVWVPHDCVVPNILHLREIFGLTPEDTFLCATSLTFDPVMIELFTSLSVGACLLVVPPKVKVKPDLFIDIICQRNKVTVMQTTPSVLYQIKGDKLRNVLLGSKTSLRVLALGGEHFPAYDWILRHRGADNMTRFFNLYGITELSVWATCYEVTKEDFREHTIAPVGSPLAQTDLRVENVQKQGTKSVGELVIDCIQRRCKVSGSFQKSLATGDFVEIDEQGNWFYQGRADLQVKRNGIRINLQEINMVTQTCQFVGNSASFMLKKTEKLVLAVSPANGDQEEIREGTLEHLKRNLPSHWIPDDVFLIDYIPVTDHGKADITQLEKAYLTVRSKFIQDFDVEMLNLTALSSLETSNFIDAGGTSIKAVHLQNLMEEKLKIRLPFFIDILVNKCYTDVKSYLVAAQRNASEKCESIFNGKKFVKTKGKEVETYIEVDKDIKVDTREETINDEATDKDNDINIDHKLKVDNKKEISIDKNVDKAKQKSKDIELIIDKEVNFIYSVSKGNCYQRVRKEIGVFNPVVEKLPLEVKNGCEHIQLEPIWKFDTTKCVDAAALIAVGQERSYVYVGSHSYQFTCLDLASGEVIWAITLPFRITKEATLSLCGRWVLVSCTDGYLYVFCAVAGEITWQFNSGAAWLSTPVVDVKSGHVYVRNCLNWFFCLSVESQVVMWSRTLDLPGSSHAAVSYNPHQLYFISSKDGMLCCLHPVTGETVWQYLVGQTVLEAPVITSLGILVSCAKSHVFLVDFSGNLIHKHSFEDHMLHQFTIMTSYQSNTSMMKDMAQDTLLLRVFFGSSVNGPKDEDKKFFINCFDINKGTLIWRQPVLSKIASMPFLCLSELQPSECESNCSKPKKPKTENKTDCVSSLVLKTSDPRTLLFVTQQAGCVWIFDADTGDVLCHKMFGNEIWSAPVVHNSRDSKSRGACIE</sequence>
<dbReference type="InterPro" id="IPR015943">
    <property type="entry name" value="WD40/YVTN_repeat-like_dom_sf"/>
</dbReference>
<reference evidence="4" key="1">
    <citation type="submission" date="2022-11" db="EMBL/GenBank/DDBJ databases">
        <title>Centuries of genome instability and evolution in soft-shell clam transmissible cancer (bioRxiv).</title>
        <authorList>
            <person name="Hart S.F.M."/>
            <person name="Yonemitsu M.A."/>
            <person name="Giersch R.M."/>
            <person name="Beal B.F."/>
            <person name="Arriagada G."/>
            <person name="Davis B.W."/>
            <person name="Ostrander E.A."/>
            <person name="Goff S.P."/>
            <person name="Metzger M.J."/>
        </authorList>
    </citation>
    <scope>NUCLEOTIDE SEQUENCE</scope>
    <source>
        <strain evidence="4">MELC-2E11</strain>
        <tissue evidence="4">Siphon/mantle</tissue>
    </source>
</reference>
<feature type="domain" description="Pyrrolo-quinoline quinone repeat" evidence="3">
    <location>
        <begin position="706"/>
        <end position="1074"/>
    </location>
</feature>
<dbReference type="Pfam" id="PF00501">
    <property type="entry name" value="AMP-binding"/>
    <property type="match status" value="1"/>
</dbReference>
<name>A0ABY7FMR4_MYAAR</name>
<evidence type="ECO:0000259" key="2">
    <source>
        <dbReference type="Pfam" id="PF00501"/>
    </source>
</evidence>
<evidence type="ECO:0000313" key="4">
    <source>
        <dbReference type="EMBL" id="WAR21968.1"/>
    </source>
</evidence>
<dbReference type="InterPro" id="IPR045851">
    <property type="entry name" value="AMP-bd_C_sf"/>
</dbReference>
<organism evidence="4 5">
    <name type="scientific">Mya arenaria</name>
    <name type="common">Soft-shell clam</name>
    <dbReference type="NCBI Taxonomy" id="6604"/>
    <lineage>
        <taxon>Eukaryota</taxon>
        <taxon>Metazoa</taxon>
        <taxon>Spiralia</taxon>
        <taxon>Lophotrochozoa</taxon>
        <taxon>Mollusca</taxon>
        <taxon>Bivalvia</taxon>
        <taxon>Autobranchia</taxon>
        <taxon>Heteroconchia</taxon>
        <taxon>Euheterodonta</taxon>
        <taxon>Imparidentia</taxon>
        <taxon>Neoheterodontei</taxon>
        <taxon>Myida</taxon>
        <taxon>Myoidea</taxon>
        <taxon>Myidae</taxon>
        <taxon>Mya</taxon>
    </lineage>
</organism>